<dbReference type="PANTHER" id="PTHR30061:SF50">
    <property type="entry name" value="MALTOSE_MALTODEXTRIN-BINDING PERIPLASMIC PROTEIN"/>
    <property type="match status" value="1"/>
</dbReference>
<dbReference type="Proteomes" id="UP000010301">
    <property type="component" value="Unassembled WGS sequence"/>
</dbReference>
<evidence type="ECO:0000313" key="6">
    <source>
        <dbReference type="EMBL" id="EEH63261.1"/>
    </source>
</evidence>
<dbReference type="Gene3D" id="3.40.190.10">
    <property type="entry name" value="Periplasmic binding protein-like II"/>
    <property type="match status" value="2"/>
</dbReference>
<accession>C0W247</accession>
<feature type="chain" id="PRO_5039154830" evidence="5">
    <location>
        <begin position="19"/>
        <end position="414"/>
    </location>
</feature>
<comment type="similarity">
    <text evidence="1">Belongs to the bacterial solute-binding protein 1 family.</text>
</comment>
<dbReference type="GO" id="GO:1901982">
    <property type="term" value="F:maltose binding"/>
    <property type="evidence" value="ECO:0007669"/>
    <property type="project" value="TreeGrafter"/>
</dbReference>
<evidence type="ECO:0000256" key="3">
    <source>
        <dbReference type="ARBA" id="ARBA00022597"/>
    </source>
</evidence>
<dbReference type="RefSeq" id="WP_006546959.1">
    <property type="nucleotide sequence ID" value="NZ_DS999544.1"/>
</dbReference>
<dbReference type="EMBL" id="ACFG01000037">
    <property type="protein sequence ID" value="EEH63261.1"/>
    <property type="molecule type" value="Genomic_DNA"/>
</dbReference>
<sequence>MRRGIVLATVATLGLGLAACGGTAEKAADKMTEGNEAATTDAALTVWVDDNRKEAIEEAAKAYEEATGNKVAVVVKDIVKVKDDFQTQVSNGEGPDITVGAHDWLGAFVANGTVAPLELGDKAADYSEVAVKAFTYDGKGYGLPYAIENIAVIRNAKLADSTPATFEEFVAKGKAANVKYPFLVQLGEEGDPYTAYAFQTSFGAPVFESNENGYTDKLALGGENGVKFAEWLKANGKTGTGLLDTSINYDIAVEAFKNGEAPFIIGGPWMVGDFQKAGIEVAIDPIPSAGGQPAQPFVGVQGFYVSSKSKNALLASQFLTDFVGTKDVQLAIYKAGNRTPALKAAAEEASSDAVTAGFAKVAEGAVPMPSIPAMGTVWGFWGKTEAAIVNGEDPKAAWEKMVSDIQAEIDKLAK</sequence>
<dbReference type="OrthoDB" id="9766758at2"/>
<protein>
    <submittedName>
        <fullName evidence="6">ABC transporter, solute-binding protein</fullName>
    </submittedName>
</protein>
<gene>
    <name evidence="6" type="ORF">HMPREF0044_1500</name>
</gene>
<dbReference type="PRINTS" id="PR00181">
    <property type="entry name" value="MALTOSEBP"/>
</dbReference>
<dbReference type="HOGENOM" id="CLU_031285_17_0_11"/>
<evidence type="ECO:0000256" key="5">
    <source>
        <dbReference type="SAM" id="SignalP"/>
    </source>
</evidence>
<dbReference type="PROSITE" id="PS51257">
    <property type="entry name" value="PROKAR_LIPOPROTEIN"/>
    <property type="match status" value="1"/>
</dbReference>
<reference evidence="6 7" key="1">
    <citation type="submission" date="2009-01" db="EMBL/GenBank/DDBJ databases">
        <authorList>
            <person name="Qin X."/>
            <person name="Bachman B."/>
            <person name="Battles P."/>
            <person name="Bell A."/>
            <person name="Bess C."/>
            <person name="Bickham C."/>
            <person name="Chaboub L."/>
            <person name="Chen D."/>
            <person name="Coyle M."/>
            <person name="Deiros D.R."/>
            <person name="Dinh H."/>
            <person name="Forbes L."/>
            <person name="Fowler G."/>
            <person name="Francisco L."/>
            <person name="Fu Q."/>
            <person name="Gubbala S."/>
            <person name="Hale W."/>
            <person name="Han Y."/>
            <person name="Hemphill L."/>
            <person name="Highlander S.K."/>
            <person name="Hirani K."/>
            <person name="Hogues M."/>
            <person name="Jackson L."/>
            <person name="Jakkamsetti A."/>
            <person name="Javaid M."/>
            <person name="Jiang H."/>
            <person name="Korchina V."/>
            <person name="Kovar C."/>
            <person name="Lara F."/>
            <person name="Lee S."/>
            <person name="Mata R."/>
            <person name="Mathew T."/>
            <person name="Moen C."/>
            <person name="Morales K."/>
            <person name="Munidasa M."/>
            <person name="Nazareth L."/>
            <person name="Ngo R."/>
            <person name="Nguyen L."/>
            <person name="Okwuonu G."/>
            <person name="Ongeri F."/>
            <person name="Patil S."/>
            <person name="Petrosino J."/>
            <person name="Pham C."/>
            <person name="Pham P."/>
            <person name="Pu L.-L."/>
            <person name="Puazo M."/>
            <person name="Raj R."/>
            <person name="Reid J."/>
            <person name="Rouhana J."/>
            <person name="Saada N."/>
            <person name="Shang Y."/>
            <person name="Simmons D."/>
            <person name="Thornton R."/>
            <person name="Warren J."/>
            <person name="Weissenberger G."/>
            <person name="Zhang J."/>
            <person name="Zhang L."/>
            <person name="Zhou C."/>
            <person name="Zhu D."/>
            <person name="Muzny D."/>
            <person name="Worley K."/>
            <person name="Gibbs R."/>
        </authorList>
    </citation>
    <scope>NUCLEOTIDE SEQUENCE [LARGE SCALE GENOMIC DNA]</scope>
    <source>
        <strain evidence="6 7">DSM 15436</strain>
    </source>
</reference>
<dbReference type="AlphaFoldDB" id="C0W247"/>
<dbReference type="eggNOG" id="COG2182">
    <property type="taxonomic scope" value="Bacteria"/>
</dbReference>
<organism evidence="6 7">
    <name type="scientific">Gleimia coleocanis DSM 15436</name>
    <dbReference type="NCBI Taxonomy" id="525245"/>
    <lineage>
        <taxon>Bacteria</taxon>
        <taxon>Bacillati</taxon>
        <taxon>Actinomycetota</taxon>
        <taxon>Actinomycetes</taxon>
        <taxon>Actinomycetales</taxon>
        <taxon>Actinomycetaceae</taxon>
        <taxon>Gleimia</taxon>
    </lineage>
</organism>
<dbReference type="InterPro" id="IPR006059">
    <property type="entry name" value="SBP"/>
</dbReference>
<evidence type="ECO:0000313" key="7">
    <source>
        <dbReference type="Proteomes" id="UP000010301"/>
    </source>
</evidence>
<keyword evidence="2" id="KW-0813">Transport</keyword>
<evidence type="ECO:0000256" key="4">
    <source>
        <dbReference type="ARBA" id="ARBA00022729"/>
    </source>
</evidence>
<dbReference type="GO" id="GO:0055052">
    <property type="term" value="C:ATP-binding cassette (ABC) transporter complex, substrate-binding subunit-containing"/>
    <property type="evidence" value="ECO:0007669"/>
    <property type="project" value="TreeGrafter"/>
</dbReference>
<dbReference type="SUPFAM" id="SSF53850">
    <property type="entry name" value="Periplasmic binding protein-like II"/>
    <property type="match status" value="1"/>
</dbReference>
<evidence type="ECO:0000256" key="2">
    <source>
        <dbReference type="ARBA" id="ARBA00022448"/>
    </source>
</evidence>
<dbReference type="STRING" id="525245.HMPREF0044_1500"/>
<dbReference type="InterPro" id="IPR006060">
    <property type="entry name" value="Maltose/Cyclodextrin-bd"/>
</dbReference>
<dbReference type="GO" id="GO:0015768">
    <property type="term" value="P:maltose transport"/>
    <property type="evidence" value="ECO:0007669"/>
    <property type="project" value="TreeGrafter"/>
</dbReference>
<name>C0W247_9ACTO</name>
<keyword evidence="4 5" id="KW-0732">Signal</keyword>
<evidence type="ECO:0000256" key="1">
    <source>
        <dbReference type="ARBA" id="ARBA00008520"/>
    </source>
</evidence>
<dbReference type="PANTHER" id="PTHR30061">
    <property type="entry name" value="MALTOSE-BINDING PERIPLASMIC PROTEIN"/>
    <property type="match status" value="1"/>
</dbReference>
<feature type="signal peptide" evidence="5">
    <location>
        <begin position="1"/>
        <end position="18"/>
    </location>
</feature>
<dbReference type="GO" id="GO:0042956">
    <property type="term" value="P:maltodextrin transmembrane transport"/>
    <property type="evidence" value="ECO:0007669"/>
    <property type="project" value="TreeGrafter"/>
</dbReference>
<proteinExistence type="inferred from homology"/>
<keyword evidence="7" id="KW-1185">Reference proteome</keyword>
<comment type="caution">
    <text evidence="6">The sequence shown here is derived from an EMBL/GenBank/DDBJ whole genome shotgun (WGS) entry which is preliminary data.</text>
</comment>
<dbReference type="Pfam" id="PF13416">
    <property type="entry name" value="SBP_bac_8"/>
    <property type="match status" value="1"/>
</dbReference>
<dbReference type="GO" id="GO:0015144">
    <property type="term" value="F:carbohydrate transmembrane transporter activity"/>
    <property type="evidence" value="ECO:0007669"/>
    <property type="project" value="InterPro"/>
</dbReference>
<keyword evidence="3" id="KW-0762">Sugar transport</keyword>